<keyword evidence="1" id="KW-0812">Transmembrane</keyword>
<dbReference type="EnsemblPlants" id="novel_model_3620_5bd9a17a">
    <property type="protein sequence ID" value="cds.novel_model_3620_5bd9a17a"/>
    <property type="gene ID" value="novel_gene_1928_5bd9a17a"/>
</dbReference>
<organism evidence="2 3">
    <name type="scientific">Cannabis sativa</name>
    <name type="common">Hemp</name>
    <name type="synonym">Marijuana</name>
    <dbReference type="NCBI Taxonomy" id="3483"/>
    <lineage>
        <taxon>Eukaryota</taxon>
        <taxon>Viridiplantae</taxon>
        <taxon>Streptophyta</taxon>
        <taxon>Embryophyta</taxon>
        <taxon>Tracheophyta</taxon>
        <taxon>Spermatophyta</taxon>
        <taxon>Magnoliopsida</taxon>
        <taxon>eudicotyledons</taxon>
        <taxon>Gunneridae</taxon>
        <taxon>Pentapetalae</taxon>
        <taxon>rosids</taxon>
        <taxon>fabids</taxon>
        <taxon>Rosales</taxon>
        <taxon>Cannabaceae</taxon>
        <taxon>Cannabis</taxon>
    </lineage>
</organism>
<reference evidence="2" key="1">
    <citation type="submission" date="2018-11" db="EMBL/GenBank/DDBJ databases">
        <authorList>
            <person name="Grassa J C."/>
        </authorList>
    </citation>
    <scope>NUCLEOTIDE SEQUENCE [LARGE SCALE GENOMIC DNA]</scope>
</reference>
<evidence type="ECO:0000313" key="2">
    <source>
        <dbReference type="EnsemblPlants" id="cds.novel_model_3620_5bd9a17a"/>
    </source>
</evidence>
<keyword evidence="1" id="KW-1133">Transmembrane helix</keyword>
<feature type="transmembrane region" description="Helical" evidence="1">
    <location>
        <begin position="111"/>
        <end position="131"/>
    </location>
</feature>
<keyword evidence="1" id="KW-0472">Membrane</keyword>
<evidence type="ECO:0000313" key="3">
    <source>
        <dbReference type="Proteomes" id="UP000596661"/>
    </source>
</evidence>
<keyword evidence="3" id="KW-1185">Reference proteome</keyword>
<dbReference type="AlphaFoldDB" id="A0A803R0J2"/>
<protein>
    <submittedName>
        <fullName evidence="2">Uncharacterized protein</fullName>
    </submittedName>
</protein>
<proteinExistence type="predicted"/>
<dbReference type="Proteomes" id="UP000596661">
    <property type="component" value="Chromosome 3"/>
</dbReference>
<accession>A0A803R0J2</accession>
<name>A0A803R0J2_CANSA</name>
<sequence>MHCTGASGSQTTSHNGCNLQPVQLSACGADTSSTPPSQLCCSKIKEQSPASAHTLRIQTLRSSWTHLMPGKLPTPAKLPIPSAKLKLLLFQEPLSLSLSLSLSHIYMDNASLTLCVFWCLFYMSVAMANALSCDEK</sequence>
<dbReference type="Gramene" id="novel_model_3620_5bd9a17a">
    <property type="protein sequence ID" value="cds.novel_model_3620_5bd9a17a"/>
    <property type="gene ID" value="novel_gene_1928_5bd9a17a"/>
</dbReference>
<reference evidence="2" key="2">
    <citation type="submission" date="2021-03" db="UniProtKB">
        <authorList>
            <consortium name="EnsemblPlants"/>
        </authorList>
    </citation>
    <scope>IDENTIFICATION</scope>
</reference>
<dbReference type="EMBL" id="UZAU01000314">
    <property type="status" value="NOT_ANNOTATED_CDS"/>
    <property type="molecule type" value="Genomic_DNA"/>
</dbReference>
<evidence type="ECO:0000256" key="1">
    <source>
        <dbReference type="SAM" id="Phobius"/>
    </source>
</evidence>